<organism evidence="2 3">
    <name type="scientific">Streptomyces corynorhini</name>
    <dbReference type="NCBI Taxonomy" id="2282652"/>
    <lineage>
        <taxon>Bacteria</taxon>
        <taxon>Bacillati</taxon>
        <taxon>Actinomycetota</taxon>
        <taxon>Actinomycetes</taxon>
        <taxon>Kitasatosporales</taxon>
        <taxon>Streptomycetaceae</taxon>
        <taxon>Streptomyces</taxon>
    </lineage>
</organism>
<reference evidence="2 3" key="1">
    <citation type="submission" date="2018-07" db="EMBL/GenBank/DDBJ databases">
        <title>Streptomyces species from bats.</title>
        <authorList>
            <person name="Dunlap C."/>
        </authorList>
    </citation>
    <scope>NUCLEOTIDE SEQUENCE [LARGE SCALE GENOMIC DNA]</scope>
    <source>
        <strain evidence="2 3">AC230</strain>
    </source>
</reference>
<sequence>MVPLPPEDPSSADSEDKRENDPRVRYHADLGLVETTDIQRGLLLARRMLRRNGERRQPGPHIAIDSDYRGTGKRTLLHHIGMGHQGRREKLHGIDDTRIPVICINAPPTPGTPADWSAALATFLGWDLYRSDTDSRPVQRMKDFTGPAVHVMRTNHVEVCLVDGIDRLRTEDLQPTFDFFDYLADELSLTVFWSGIGSSDILREARTARFPALRRTSDAAPLRQRSVPTLWVNRLPPRSPEHPDEWPRALASFDGRLQLCHHRPNSLLELAEELYDITDGLMENLTPLLSMAAQIAILDGTEAITPEIMHDAARYLDLPAAGTMGEAW</sequence>
<proteinExistence type="predicted"/>
<dbReference type="RefSeq" id="WP_114627580.1">
    <property type="nucleotide sequence ID" value="NZ_QQNA01000395.1"/>
</dbReference>
<dbReference type="AlphaFoldDB" id="A0A370AQ97"/>
<keyword evidence="3" id="KW-1185">Reference proteome</keyword>
<evidence type="ECO:0000313" key="2">
    <source>
        <dbReference type="EMBL" id="RDG31541.1"/>
    </source>
</evidence>
<protein>
    <submittedName>
        <fullName evidence="2">Uncharacterized protein</fullName>
    </submittedName>
</protein>
<gene>
    <name evidence="2" type="ORF">DVH02_33350</name>
</gene>
<evidence type="ECO:0000256" key="1">
    <source>
        <dbReference type="SAM" id="MobiDB-lite"/>
    </source>
</evidence>
<accession>A0A370AQ97</accession>
<name>A0A370AQ97_9ACTN</name>
<comment type="caution">
    <text evidence="2">The sequence shown here is derived from an EMBL/GenBank/DDBJ whole genome shotgun (WGS) entry which is preliminary data.</text>
</comment>
<dbReference type="EMBL" id="QQNA01000395">
    <property type="protein sequence ID" value="RDG31541.1"/>
    <property type="molecule type" value="Genomic_DNA"/>
</dbReference>
<feature type="compositionally biased region" description="Basic and acidic residues" evidence="1">
    <location>
        <begin position="14"/>
        <end position="24"/>
    </location>
</feature>
<evidence type="ECO:0000313" key="3">
    <source>
        <dbReference type="Proteomes" id="UP000253741"/>
    </source>
</evidence>
<feature type="region of interest" description="Disordered" evidence="1">
    <location>
        <begin position="1"/>
        <end position="24"/>
    </location>
</feature>
<dbReference type="OrthoDB" id="4067320at2"/>
<dbReference type="Proteomes" id="UP000253741">
    <property type="component" value="Unassembled WGS sequence"/>
</dbReference>